<dbReference type="PANTHER" id="PTHR33121:SF70">
    <property type="entry name" value="SIGNALING PROTEIN YKOW"/>
    <property type="match status" value="1"/>
</dbReference>
<sequence length="399" mass="44691">MQRILVIDDDYDLGQFVAEGAQAMGMECAATTSAGAFLDGLNPETTLIFLDLVMPEMDGIELLRVLSQKRCNAGIVLMSGADRRIIQTAEEWAEDLGLSIVGQLQKPFRLAELEVMLKRHLELGRRIVTEPAAHIFVGEADLRRAVERDEFVIHFQPQIEIKTGDVVGVEALVRWQHPDFGLVFPDDFIGMAERLGLIDDLGWIVMRRALADISRFSAKAGRNLSLAINFSSYSLQDARFPNELFALMAEYGIQPATIIIEVTETGLVQKLASSLDVFARLRMRGVQLSIDDFGTGYSMLKQLRLVPATELKIDRSFVQGMINDDHDRILVQKTIEIGHELGMRVVAEGVETNQQLAFLGSRKCEIAQGYFFSRPIPPDELMRWLGLDSTRREQEATAH</sequence>
<organism evidence="4 5">
    <name type="scientific">Granulicella sibirica</name>
    <dbReference type="NCBI Taxonomy" id="2479048"/>
    <lineage>
        <taxon>Bacteria</taxon>
        <taxon>Pseudomonadati</taxon>
        <taxon>Acidobacteriota</taxon>
        <taxon>Terriglobia</taxon>
        <taxon>Terriglobales</taxon>
        <taxon>Acidobacteriaceae</taxon>
        <taxon>Granulicella</taxon>
    </lineage>
</organism>
<reference evidence="4 5" key="1">
    <citation type="submission" date="2018-11" db="EMBL/GenBank/DDBJ databases">
        <authorList>
            <person name="Mardanov A.V."/>
            <person name="Ravin N.V."/>
            <person name="Dedysh S.N."/>
        </authorList>
    </citation>
    <scope>NUCLEOTIDE SEQUENCE [LARGE SCALE GENOMIC DNA]</scope>
    <source>
        <strain evidence="4 5">AF10</strain>
    </source>
</reference>
<gene>
    <name evidence="4" type="ORF">GRAN_4239</name>
</gene>
<dbReference type="SMART" id="SM00052">
    <property type="entry name" value="EAL"/>
    <property type="match status" value="1"/>
</dbReference>
<feature type="domain" description="Response regulatory" evidence="2">
    <location>
        <begin position="3"/>
        <end position="121"/>
    </location>
</feature>
<feature type="domain" description="EAL" evidence="3">
    <location>
        <begin position="135"/>
        <end position="389"/>
    </location>
</feature>
<keyword evidence="1" id="KW-0597">Phosphoprotein</keyword>
<comment type="caution">
    <text evidence="4">The sequence shown here is derived from an EMBL/GenBank/DDBJ whole genome shotgun (WGS) entry which is preliminary data.</text>
</comment>
<dbReference type="CDD" id="cd01948">
    <property type="entry name" value="EAL"/>
    <property type="match status" value="1"/>
</dbReference>
<evidence type="ECO:0000259" key="2">
    <source>
        <dbReference type="PROSITE" id="PS50110"/>
    </source>
</evidence>
<dbReference type="Gene3D" id="3.40.50.2300">
    <property type="match status" value="1"/>
</dbReference>
<dbReference type="SUPFAM" id="SSF141868">
    <property type="entry name" value="EAL domain-like"/>
    <property type="match status" value="1"/>
</dbReference>
<dbReference type="InterPro" id="IPR050706">
    <property type="entry name" value="Cyclic-di-GMP_PDE-like"/>
</dbReference>
<dbReference type="Gene3D" id="3.20.20.450">
    <property type="entry name" value="EAL domain"/>
    <property type="match status" value="1"/>
</dbReference>
<dbReference type="RefSeq" id="WP_161571072.1">
    <property type="nucleotide sequence ID" value="NZ_RDSM01000003.1"/>
</dbReference>
<dbReference type="SMART" id="SM00448">
    <property type="entry name" value="REC"/>
    <property type="match status" value="1"/>
</dbReference>
<protein>
    <submittedName>
        <fullName evidence="4">Diguanylate cyclase/phosphodiesterase (GGDEF &amp; EAL domains) with PAS/PAC sensor(S)</fullName>
    </submittedName>
</protein>
<evidence type="ECO:0000259" key="3">
    <source>
        <dbReference type="PROSITE" id="PS50883"/>
    </source>
</evidence>
<dbReference type="GO" id="GO:0000160">
    <property type="term" value="P:phosphorelay signal transduction system"/>
    <property type="evidence" value="ECO:0007669"/>
    <property type="project" value="InterPro"/>
</dbReference>
<evidence type="ECO:0000313" key="4">
    <source>
        <dbReference type="EMBL" id="RXH55135.1"/>
    </source>
</evidence>
<dbReference type="EMBL" id="RDSM01000003">
    <property type="protein sequence ID" value="RXH55135.1"/>
    <property type="molecule type" value="Genomic_DNA"/>
</dbReference>
<dbReference type="PROSITE" id="PS50883">
    <property type="entry name" value="EAL"/>
    <property type="match status" value="1"/>
</dbReference>
<name>A0A4Q0SVM1_9BACT</name>
<feature type="modified residue" description="4-aspartylphosphate" evidence="1">
    <location>
        <position position="51"/>
    </location>
</feature>
<dbReference type="InterPro" id="IPR011006">
    <property type="entry name" value="CheY-like_superfamily"/>
</dbReference>
<dbReference type="PANTHER" id="PTHR33121">
    <property type="entry name" value="CYCLIC DI-GMP PHOSPHODIESTERASE PDEF"/>
    <property type="match status" value="1"/>
</dbReference>
<dbReference type="Pfam" id="PF00072">
    <property type="entry name" value="Response_reg"/>
    <property type="match status" value="1"/>
</dbReference>
<proteinExistence type="predicted"/>
<dbReference type="SUPFAM" id="SSF52172">
    <property type="entry name" value="CheY-like"/>
    <property type="match status" value="1"/>
</dbReference>
<keyword evidence="5" id="KW-1185">Reference proteome</keyword>
<dbReference type="Pfam" id="PF00563">
    <property type="entry name" value="EAL"/>
    <property type="match status" value="1"/>
</dbReference>
<dbReference type="Proteomes" id="UP000289437">
    <property type="component" value="Unassembled WGS sequence"/>
</dbReference>
<dbReference type="InterPro" id="IPR001633">
    <property type="entry name" value="EAL_dom"/>
</dbReference>
<evidence type="ECO:0000256" key="1">
    <source>
        <dbReference type="PROSITE-ProRule" id="PRU00169"/>
    </source>
</evidence>
<dbReference type="OrthoDB" id="9759607at2"/>
<dbReference type="PROSITE" id="PS50110">
    <property type="entry name" value="RESPONSE_REGULATORY"/>
    <property type="match status" value="1"/>
</dbReference>
<accession>A0A4Q0SVM1</accession>
<dbReference type="AlphaFoldDB" id="A0A4Q0SVM1"/>
<dbReference type="InterPro" id="IPR001789">
    <property type="entry name" value="Sig_transdc_resp-reg_receiver"/>
</dbReference>
<evidence type="ECO:0000313" key="5">
    <source>
        <dbReference type="Proteomes" id="UP000289437"/>
    </source>
</evidence>
<dbReference type="InterPro" id="IPR035919">
    <property type="entry name" value="EAL_sf"/>
</dbReference>
<dbReference type="GO" id="GO:0071111">
    <property type="term" value="F:cyclic-guanylate-specific phosphodiesterase activity"/>
    <property type="evidence" value="ECO:0007669"/>
    <property type="project" value="InterPro"/>
</dbReference>
<reference evidence="5" key="2">
    <citation type="submission" date="2019-02" db="EMBL/GenBank/DDBJ databases">
        <title>Granulicella sibirica sp. nov., a psychrotolerant acidobacterium isolated from an organic soil layer in forested tundra, West Siberia.</title>
        <authorList>
            <person name="Oshkin I.Y."/>
            <person name="Kulichevskaya I.S."/>
            <person name="Rijpstra W.I.C."/>
            <person name="Sinninghe Damste J.S."/>
            <person name="Rakitin A.L."/>
            <person name="Ravin N.V."/>
            <person name="Dedysh S.N."/>
        </authorList>
    </citation>
    <scope>NUCLEOTIDE SEQUENCE [LARGE SCALE GENOMIC DNA]</scope>
    <source>
        <strain evidence="5">AF10</strain>
    </source>
</reference>